<dbReference type="Proteomes" id="UP001177023">
    <property type="component" value="Unassembled WGS sequence"/>
</dbReference>
<comment type="caution">
    <text evidence="1">The sequence shown here is derived from an EMBL/GenBank/DDBJ whole genome shotgun (WGS) entry which is preliminary data.</text>
</comment>
<dbReference type="SUPFAM" id="SSF101447">
    <property type="entry name" value="Formin homology 2 domain (FH2 domain)"/>
    <property type="match status" value="1"/>
</dbReference>
<keyword evidence="2" id="KW-1185">Reference proteome</keyword>
<protein>
    <submittedName>
        <fullName evidence="1">Uncharacterized protein</fullName>
    </submittedName>
</protein>
<proteinExistence type="predicted"/>
<dbReference type="Gene3D" id="1.20.58.2220">
    <property type="entry name" value="Formin, FH2 domain"/>
    <property type="match status" value="1"/>
</dbReference>
<evidence type="ECO:0000313" key="2">
    <source>
        <dbReference type="Proteomes" id="UP001177023"/>
    </source>
</evidence>
<dbReference type="InterPro" id="IPR042201">
    <property type="entry name" value="FH2_Formin_sf"/>
</dbReference>
<organism evidence="1 2">
    <name type="scientific">Mesorhabditis spiculigera</name>
    <dbReference type="NCBI Taxonomy" id="96644"/>
    <lineage>
        <taxon>Eukaryota</taxon>
        <taxon>Metazoa</taxon>
        <taxon>Ecdysozoa</taxon>
        <taxon>Nematoda</taxon>
        <taxon>Chromadorea</taxon>
        <taxon>Rhabditida</taxon>
        <taxon>Rhabditina</taxon>
        <taxon>Rhabditomorpha</taxon>
        <taxon>Rhabditoidea</taxon>
        <taxon>Rhabditidae</taxon>
        <taxon>Mesorhabditinae</taxon>
        <taxon>Mesorhabditis</taxon>
    </lineage>
</organism>
<name>A0AA36D2F5_9BILA</name>
<sequence>MEKAAEINYTEIARRCEEFQNGLPRVDKELQLCGQTLNETVPNAQEMIDDLSRAYCNTKDELQSAIIYMGHGLPRNEEPLPVRHFFQSISRIVLRLKEQIESNPLSILIQ</sequence>
<dbReference type="EMBL" id="CATQJA010002654">
    <property type="protein sequence ID" value="CAJ0578709.1"/>
    <property type="molecule type" value="Genomic_DNA"/>
</dbReference>
<evidence type="ECO:0000313" key="1">
    <source>
        <dbReference type="EMBL" id="CAJ0578709.1"/>
    </source>
</evidence>
<reference evidence="1" key="1">
    <citation type="submission" date="2023-06" db="EMBL/GenBank/DDBJ databases">
        <authorList>
            <person name="Delattre M."/>
        </authorList>
    </citation>
    <scope>NUCLEOTIDE SEQUENCE</scope>
    <source>
        <strain evidence="1">AF72</strain>
    </source>
</reference>
<dbReference type="AlphaFoldDB" id="A0AA36D2F5"/>
<accession>A0AA36D2F5</accession>
<gene>
    <name evidence="1" type="ORF">MSPICULIGERA_LOCUS16951</name>
</gene>
<feature type="non-terminal residue" evidence="1">
    <location>
        <position position="110"/>
    </location>
</feature>